<dbReference type="EMBL" id="CM016762">
    <property type="protein sequence ID" value="TMS32767.1"/>
    <property type="molecule type" value="Genomic_DNA"/>
</dbReference>
<protein>
    <submittedName>
        <fullName evidence="2">Uncharacterized protein</fullName>
    </submittedName>
</protein>
<dbReference type="AlphaFoldDB" id="A0A4U8UKW3"/>
<dbReference type="EMBL" id="AZBU02000001">
    <property type="protein sequence ID" value="TMS32767.1"/>
    <property type="molecule type" value="Genomic_DNA"/>
</dbReference>
<name>A0A4U8UKW3_STECR</name>
<comment type="caution">
    <text evidence="2">The sequence shown here is derived from an EMBL/GenBank/DDBJ whole genome shotgun (WGS) entry which is preliminary data.</text>
</comment>
<evidence type="ECO:0000313" key="3">
    <source>
        <dbReference type="Proteomes" id="UP000298663"/>
    </source>
</evidence>
<feature type="region of interest" description="Disordered" evidence="1">
    <location>
        <begin position="55"/>
        <end position="78"/>
    </location>
</feature>
<reference evidence="2 3" key="1">
    <citation type="journal article" date="2015" name="Genome Biol.">
        <title>Comparative genomics of Steinernema reveals deeply conserved gene regulatory networks.</title>
        <authorList>
            <person name="Dillman A.R."/>
            <person name="Macchietto M."/>
            <person name="Porter C.F."/>
            <person name="Rogers A."/>
            <person name="Williams B."/>
            <person name="Antoshechkin I."/>
            <person name="Lee M.M."/>
            <person name="Goodwin Z."/>
            <person name="Lu X."/>
            <person name="Lewis E.E."/>
            <person name="Goodrich-Blair H."/>
            <person name="Stock S.P."/>
            <person name="Adams B.J."/>
            <person name="Sternberg P.W."/>
            <person name="Mortazavi A."/>
        </authorList>
    </citation>
    <scope>NUCLEOTIDE SEQUENCE [LARGE SCALE GENOMIC DNA]</scope>
    <source>
        <strain evidence="2 3">ALL</strain>
    </source>
</reference>
<evidence type="ECO:0000256" key="1">
    <source>
        <dbReference type="SAM" id="MobiDB-lite"/>
    </source>
</evidence>
<organism evidence="2 3">
    <name type="scientific">Steinernema carpocapsae</name>
    <name type="common">Entomopathogenic nematode</name>
    <dbReference type="NCBI Taxonomy" id="34508"/>
    <lineage>
        <taxon>Eukaryota</taxon>
        <taxon>Metazoa</taxon>
        <taxon>Ecdysozoa</taxon>
        <taxon>Nematoda</taxon>
        <taxon>Chromadorea</taxon>
        <taxon>Rhabditida</taxon>
        <taxon>Tylenchina</taxon>
        <taxon>Panagrolaimomorpha</taxon>
        <taxon>Strongyloidoidea</taxon>
        <taxon>Steinernematidae</taxon>
        <taxon>Steinernema</taxon>
    </lineage>
</organism>
<reference evidence="2 3" key="2">
    <citation type="journal article" date="2019" name="G3 (Bethesda)">
        <title>Hybrid Assembly of the Genome of the Entomopathogenic Nematode Steinernema carpocapsae Identifies the X-Chromosome.</title>
        <authorList>
            <person name="Serra L."/>
            <person name="Macchietto M."/>
            <person name="Macias-Munoz A."/>
            <person name="McGill C.J."/>
            <person name="Rodriguez I.M."/>
            <person name="Rodriguez B."/>
            <person name="Murad R."/>
            <person name="Mortazavi A."/>
        </authorList>
    </citation>
    <scope>NUCLEOTIDE SEQUENCE [LARGE SCALE GENOMIC DNA]</scope>
    <source>
        <strain evidence="2 3">ALL</strain>
    </source>
</reference>
<gene>
    <name evidence="2" type="ORF">L596_000568</name>
</gene>
<keyword evidence="3" id="KW-1185">Reference proteome</keyword>
<proteinExistence type="predicted"/>
<evidence type="ECO:0000313" key="2">
    <source>
        <dbReference type="EMBL" id="TMS32767.1"/>
    </source>
</evidence>
<sequence length="78" mass="8963">MARRQNGGNKTSRTAASEEVERFEHYQIKQLVESLRPDSVLFDVYPPFDDFVMHRGGNATRIRSPHPAERRGPVHKTS</sequence>
<accession>A0A4U8UKW3</accession>
<dbReference type="Proteomes" id="UP000298663">
    <property type="component" value="Chromosome X"/>
</dbReference>